<gene>
    <name evidence="4" type="primary">PRRG4</name>
    <name evidence="4" type="ORF">L345_06476</name>
</gene>
<dbReference type="GO" id="GO:0005615">
    <property type="term" value="C:extracellular space"/>
    <property type="evidence" value="ECO:0007669"/>
    <property type="project" value="TreeGrafter"/>
</dbReference>
<dbReference type="SMART" id="SM00069">
    <property type="entry name" value="GLA"/>
    <property type="match status" value="1"/>
</dbReference>
<feature type="domain" description="Gla" evidence="3">
    <location>
        <begin position="68"/>
        <end position="114"/>
    </location>
</feature>
<reference evidence="4 5" key="1">
    <citation type="journal article" date="2013" name="Proc. Natl. Acad. Sci. U.S.A.">
        <title>The king cobra genome reveals dynamic gene evolution and adaptation in the snake venom system.</title>
        <authorList>
            <person name="Vonk F.J."/>
            <person name="Casewell N.R."/>
            <person name="Henkel C.V."/>
            <person name="Heimberg A.M."/>
            <person name="Jansen H.J."/>
            <person name="McCleary R.J."/>
            <person name="Kerkkamp H.M."/>
            <person name="Vos R.A."/>
            <person name="Guerreiro I."/>
            <person name="Calvete J.J."/>
            <person name="Wuster W."/>
            <person name="Woods A.E."/>
            <person name="Logan J.M."/>
            <person name="Harrison R.A."/>
            <person name="Castoe T.A."/>
            <person name="de Koning A.P."/>
            <person name="Pollock D.D."/>
            <person name="Yandell M."/>
            <person name="Calderon D."/>
            <person name="Renjifo C."/>
            <person name="Currier R.B."/>
            <person name="Salgado D."/>
            <person name="Pla D."/>
            <person name="Sanz L."/>
            <person name="Hyder A.S."/>
            <person name="Ribeiro J.M."/>
            <person name="Arntzen J.W."/>
            <person name="van den Thillart G.E."/>
            <person name="Boetzer M."/>
            <person name="Pirovano W."/>
            <person name="Dirks R.P."/>
            <person name="Spaink H.P."/>
            <person name="Duboule D."/>
            <person name="McGlinn E."/>
            <person name="Kini R.M."/>
            <person name="Richardson M.K."/>
        </authorList>
    </citation>
    <scope>NUCLEOTIDE SEQUENCE</scope>
    <source>
        <tissue evidence="4">Blood</tissue>
    </source>
</reference>
<dbReference type="AlphaFoldDB" id="V8P0A5"/>
<dbReference type="GO" id="GO:0005509">
    <property type="term" value="F:calcium ion binding"/>
    <property type="evidence" value="ECO:0007669"/>
    <property type="project" value="InterPro"/>
</dbReference>
<keyword evidence="2" id="KW-1133">Transmembrane helix</keyword>
<protein>
    <submittedName>
        <fullName evidence="4">Transmembrane gamma-carboxyglutamic acid protein 4</fullName>
    </submittedName>
</protein>
<feature type="transmembrane region" description="Helical" evidence="2">
    <location>
        <begin position="131"/>
        <end position="155"/>
    </location>
</feature>
<dbReference type="InterPro" id="IPR050442">
    <property type="entry name" value="Peptidase_S1_coag_factors"/>
</dbReference>
<dbReference type="SUPFAM" id="SSF57630">
    <property type="entry name" value="GLA-domain"/>
    <property type="match status" value="1"/>
</dbReference>
<organism evidence="4 5">
    <name type="scientific">Ophiophagus hannah</name>
    <name type="common">King cobra</name>
    <name type="synonym">Naja hannah</name>
    <dbReference type="NCBI Taxonomy" id="8665"/>
    <lineage>
        <taxon>Eukaryota</taxon>
        <taxon>Metazoa</taxon>
        <taxon>Chordata</taxon>
        <taxon>Craniata</taxon>
        <taxon>Vertebrata</taxon>
        <taxon>Euteleostomi</taxon>
        <taxon>Lepidosauria</taxon>
        <taxon>Squamata</taxon>
        <taxon>Bifurcata</taxon>
        <taxon>Unidentata</taxon>
        <taxon>Episquamata</taxon>
        <taxon>Toxicofera</taxon>
        <taxon>Serpentes</taxon>
        <taxon>Colubroidea</taxon>
        <taxon>Elapidae</taxon>
        <taxon>Elapinae</taxon>
        <taxon>Ophiophagus</taxon>
    </lineage>
</organism>
<dbReference type="PANTHER" id="PTHR24278">
    <property type="entry name" value="COAGULATION FACTOR"/>
    <property type="match status" value="1"/>
</dbReference>
<feature type="non-terminal residue" evidence="4">
    <location>
        <position position="1"/>
    </location>
</feature>
<accession>V8P0A5</accession>
<dbReference type="PROSITE" id="PS00011">
    <property type="entry name" value="GLA_1"/>
    <property type="match status" value="1"/>
</dbReference>
<sequence length="274" mass="31431">MPCFPGDSSELVRYQAMLFFYIFLFQLLIILSAFPHCSIQIKESKSAREEVFILAEKANLFIGRHLLYNRFDFELITQGDLERECYEEQCNFEEAREIFQDSEKTMSFWYEYTLQGPGSKTDGKGAGKIDVIGLLTGLIIIGVLLVILGLLIYYLCQRKCKPRLPGCRSCRTDNSSIVFQRQEELPLNPVPPCTIGQIGLPSYDQAMALRENYDSPPPPYPGHSGKFKVFKKSLSLPGQYGCKVKWVTANKSCIWIFRGERFLKNKAILISRRY</sequence>
<name>V8P0A5_OPHHA</name>
<comment type="caution">
    <text evidence="4">The sequence shown here is derived from an EMBL/GenBank/DDBJ whole genome shotgun (WGS) entry which is preliminary data.</text>
</comment>
<dbReference type="FunFam" id="4.10.740.10:FF:000001">
    <property type="entry name" value="vitamin K-dependent protein S"/>
    <property type="match status" value="1"/>
</dbReference>
<dbReference type="EMBL" id="AZIM01001201">
    <property type="protein sequence ID" value="ETE67740.1"/>
    <property type="molecule type" value="Genomic_DNA"/>
</dbReference>
<keyword evidence="5" id="KW-1185">Reference proteome</keyword>
<dbReference type="OrthoDB" id="9945709at2759"/>
<evidence type="ECO:0000259" key="3">
    <source>
        <dbReference type="PROSITE" id="PS50998"/>
    </source>
</evidence>
<dbReference type="GO" id="GO:0005886">
    <property type="term" value="C:plasma membrane"/>
    <property type="evidence" value="ECO:0007669"/>
    <property type="project" value="TreeGrafter"/>
</dbReference>
<proteinExistence type="predicted"/>
<dbReference type="Proteomes" id="UP000018936">
    <property type="component" value="Unassembled WGS sequence"/>
</dbReference>
<evidence type="ECO:0000313" key="4">
    <source>
        <dbReference type="EMBL" id="ETE67740.1"/>
    </source>
</evidence>
<evidence type="ECO:0000256" key="2">
    <source>
        <dbReference type="SAM" id="Phobius"/>
    </source>
</evidence>
<dbReference type="InterPro" id="IPR000294">
    <property type="entry name" value="GLA_domain"/>
</dbReference>
<evidence type="ECO:0000256" key="1">
    <source>
        <dbReference type="ARBA" id="ARBA00023157"/>
    </source>
</evidence>
<evidence type="ECO:0000313" key="5">
    <source>
        <dbReference type="Proteomes" id="UP000018936"/>
    </source>
</evidence>
<dbReference type="PANTHER" id="PTHR24278:SF38">
    <property type="entry name" value="TRANSMEMBRANE GAMMA-CARBOXYGLUTAMIC ACID PROTEIN 4"/>
    <property type="match status" value="1"/>
</dbReference>
<keyword evidence="2" id="KW-0472">Membrane</keyword>
<dbReference type="Gene3D" id="4.10.740.10">
    <property type="entry name" value="Coagulation Factor IX"/>
    <property type="match status" value="1"/>
</dbReference>
<keyword evidence="2 4" id="KW-0812">Transmembrane</keyword>
<dbReference type="InterPro" id="IPR035972">
    <property type="entry name" value="GLA-like_dom_SF"/>
</dbReference>
<feature type="transmembrane region" description="Helical" evidence="2">
    <location>
        <begin position="12"/>
        <end position="34"/>
    </location>
</feature>
<dbReference type="Pfam" id="PF00594">
    <property type="entry name" value="Gla"/>
    <property type="match status" value="1"/>
</dbReference>
<dbReference type="PROSITE" id="PS50998">
    <property type="entry name" value="GLA_2"/>
    <property type="match status" value="1"/>
</dbReference>
<dbReference type="PRINTS" id="PR00001">
    <property type="entry name" value="GLABLOOD"/>
</dbReference>
<dbReference type="InterPro" id="IPR017857">
    <property type="entry name" value="Coagulation_fac-like_Gla_dom"/>
</dbReference>
<keyword evidence="1" id="KW-1015">Disulfide bond</keyword>